<dbReference type="Proteomes" id="UP000681722">
    <property type="component" value="Unassembled WGS sequence"/>
</dbReference>
<name>A0A816A720_9BILA</name>
<dbReference type="Proteomes" id="UP000663829">
    <property type="component" value="Unassembled WGS sequence"/>
</dbReference>
<reference evidence="1" key="1">
    <citation type="submission" date="2021-02" db="EMBL/GenBank/DDBJ databases">
        <authorList>
            <person name="Nowell W R."/>
        </authorList>
    </citation>
    <scope>NUCLEOTIDE SEQUENCE</scope>
</reference>
<organism evidence="1 3">
    <name type="scientific">Didymodactylos carnosus</name>
    <dbReference type="NCBI Taxonomy" id="1234261"/>
    <lineage>
        <taxon>Eukaryota</taxon>
        <taxon>Metazoa</taxon>
        <taxon>Spiralia</taxon>
        <taxon>Gnathifera</taxon>
        <taxon>Rotifera</taxon>
        <taxon>Eurotatoria</taxon>
        <taxon>Bdelloidea</taxon>
        <taxon>Philodinida</taxon>
        <taxon>Philodinidae</taxon>
        <taxon>Didymodactylos</taxon>
    </lineage>
</organism>
<evidence type="ECO:0000313" key="3">
    <source>
        <dbReference type="Proteomes" id="UP000663829"/>
    </source>
</evidence>
<gene>
    <name evidence="1" type="ORF">GPM918_LOCUS41845</name>
    <name evidence="2" type="ORF">SRO942_LOCUS42964</name>
</gene>
<protein>
    <submittedName>
        <fullName evidence="1">Uncharacterized protein</fullName>
    </submittedName>
</protein>
<sequence length="67" mass="7321">TWSSGNGSINLLVIGGKDPAEYGRRVLKALFSEYDLATKLMPSPSGCKRSNRELLDPDKIVVLKSNN</sequence>
<keyword evidence="3" id="KW-1185">Reference proteome</keyword>
<feature type="non-terminal residue" evidence="1">
    <location>
        <position position="1"/>
    </location>
</feature>
<dbReference type="AlphaFoldDB" id="A0A816A720"/>
<comment type="caution">
    <text evidence="1">The sequence shown here is derived from an EMBL/GenBank/DDBJ whole genome shotgun (WGS) entry which is preliminary data.</text>
</comment>
<dbReference type="EMBL" id="CAJNOQ010033900">
    <property type="protein sequence ID" value="CAF1592165.1"/>
    <property type="molecule type" value="Genomic_DNA"/>
</dbReference>
<evidence type="ECO:0000313" key="2">
    <source>
        <dbReference type="EMBL" id="CAF4464913.1"/>
    </source>
</evidence>
<accession>A0A816A720</accession>
<dbReference type="EMBL" id="CAJOBC010100081">
    <property type="protein sequence ID" value="CAF4464913.1"/>
    <property type="molecule type" value="Genomic_DNA"/>
</dbReference>
<evidence type="ECO:0000313" key="1">
    <source>
        <dbReference type="EMBL" id="CAF1592165.1"/>
    </source>
</evidence>
<proteinExistence type="predicted"/>